<feature type="domain" description="Helix-turn-helix" evidence="1">
    <location>
        <begin position="17"/>
        <end position="62"/>
    </location>
</feature>
<sequence length="68" mass="7487">MAEDHTSKDAPRRPRALTIDDACRELSVSRNSIYRAVERGQLTMIKVCGRSLITAASIDRLLGEGGEE</sequence>
<dbReference type="Proteomes" id="UP000577362">
    <property type="component" value="Unassembled WGS sequence"/>
</dbReference>
<protein>
    <submittedName>
        <fullName evidence="2">Excisionase family DNA binding protein</fullName>
    </submittedName>
</protein>
<dbReference type="Pfam" id="PF12728">
    <property type="entry name" value="HTH_17"/>
    <property type="match status" value="1"/>
</dbReference>
<reference evidence="2 3" key="1">
    <citation type="submission" date="2020-08" db="EMBL/GenBank/DDBJ databases">
        <title>Genomic Encyclopedia of Type Strains, Phase IV (KMG-IV): sequencing the most valuable type-strain genomes for metagenomic binning, comparative biology and taxonomic classification.</title>
        <authorList>
            <person name="Goeker M."/>
        </authorList>
    </citation>
    <scope>NUCLEOTIDE SEQUENCE [LARGE SCALE GENOMIC DNA]</scope>
    <source>
        <strain evidence="2 3">DSM 103737</strain>
    </source>
</reference>
<evidence type="ECO:0000259" key="1">
    <source>
        <dbReference type="Pfam" id="PF12728"/>
    </source>
</evidence>
<dbReference type="EMBL" id="JACIEN010000002">
    <property type="protein sequence ID" value="MBB4017056.1"/>
    <property type="molecule type" value="Genomic_DNA"/>
</dbReference>
<name>A0A840C277_9HYPH</name>
<proteinExistence type="predicted"/>
<dbReference type="InterPro" id="IPR041657">
    <property type="entry name" value="HTH_17"/>
</dbReference>
<comment type="caution">
    <text evidence="2">The sequence shown here is derived from an EMBL/GenBank/DDBJ whole genome shotgun (WGS) entry which is preliminary data.</text>
</comment>
<dbReference type="RefSeq" id="WP_183316546.1">
    <property type="nucleotide sequence ID" value="NZ_JACIEN010000002.1"/>
</dbReference>
<evidence type="ECO:0000313" key="2">
    <source>
        <dbReference type="EMBL" id="MBB4017056.1"/>
    </source>
</evidence>
<evidence type="ECO:0000313" key="3">
    <source>
        <dbReference type="Proteomes" id="UP000577362"/>
    </source>
</evidence>
<accession>A0A840C277</accession>
<dbReference type="AlphaFoldDB" id="A0A840C277"/>
<organism evidence="2 3">
    <name type="scientific">Chelatococcus caeni</name>
    <dbReference type="NCBI Taxonomy" id="1348468"/>
    <lineage>
        <taxon>Bacteria</taxon>
        <taxon>Pseudomonadati</taxon>
        <taxon>Pseudomonadota</taxon>
        <taxon>Alphaproteobacteria</taxon>
        <taxon>Hyphomicrobiales</taxon>
        <taxon>Chelatococcaceae</taxon>
        <taxon>Chelatococcus</taxon>
    </lineage>
</organism>
<gene>
    <name evidence="2" type="ORF">GGR16_002085</name>
</gene>
<keyword evidence="3" id="KW-1185">Reference proteome</keyword>